<dbReference type="Proteomes" id="UP001642409">
    <property type="component" value="Unassembled WGS sequence"/>
</dbReference>
<dbReference type="AlphaFoldDB" id="A0AA86P844"/>
<proteinExistence type="predicted"/>
<name>A0AA86P844_9EUKA</name>
<evidence type="ECO:0000313" key="3">
    <source>
        <dbReference type="Proteomes" id="UP001642409"/>
    </source>
</evidence>
<dbReference type="EMBL" id="CAXDID020001010">
    <property type="protein sequence ID" value="CAL6116439.1"/>
    <property type="molecule type" value="Genomic_DNA"/>
</dbReference>
<organism evidence="1">
    <name type="scientific">Hexamita inflata</name>
    <dbReference type="NCBI Taxonomy" id="28002"/>
    <lineage>
        <taxon>Eukaryota</taxon>
        <taxon>Metamonada</taxon>
        <taxon>Diplomonadida</taxon>
        <taxon>Hexamitidae</taxon>
        <taxon>Hexamitinae</taxon>
        <taxon>Hexamita</taxon>
    </lineage>
</organism>
<reference evidence="1" key="1">
    <citation type="submission" date="2023-06" db="EMBL/GenBank/DDBJ databases">
        <authorList>
            <person name="Kurt Z."/>
        </authorList>
    </citation>
    <scope>NUCLEOTIDE SEQUENCE</scope>
</reference>
<gene>
    <name evidence="1" type="ORF">HINF_LOCUS19192</name>
    <name evidence="2" type="ORF">HINF_LOCUS79059</name>
</gene>
<accession>A0AA86P844</accession>
<sequence length="395" mass="43234">MKLKLHHEKLKVVTNQQQAQLKDQQQKHINTIMYIQKQVRNVSAANNVIADMCVRAKDIICVQSVIKRILVNKMTQEGTHTFIKNEQSDLKYEQYVLIYIEHKNSNLPIKWLKSFSRILLIICEVEILTSLTLFRFNKINNIKQTSQLNQSSTAYLLKQLFNQNITIDNSYITGNRLLGLLTSAATGGTLIQSSFTSSNIIADSLCQTFQGGIIGDTGGTDLLSLFSNIVFNISLFSNNTNIWSISGGLIGDTHASPCIIQYSIIKSSYIQSYGTGVRYASSGGVIACVYDSTTTIQDVQVINTNIKAASSTSHVLCAGVISQISNQRITVSNTKVIQVYIIATGITYDAGIVFSNNGSSTFTLSGSSTGGTNSINNSIKMNCANIIAFSNQDGC</sequence>
<evidence type="ECO:0000313" key="1">
    <source>
        <dbReference type="EMBL" id="CAI9931547.1"/>
    </source>
</evidence>
<keyword evidence="3" id="KW-1185">Reference proteome</keyword>
<dbReference type="EMBL" id="CATOUU010000493">
    <property type="protein sequence ID" value="CAI9931547.1"/>
    <property type="molecule type" value="Genomic_DNA"/>
</dbReference>
<evidence type="ECO:0000313" key="2">
    <source>
        <dbReference type="EMBL" id="CAL6116439.1"/>
    </source>
</evidence>
<reference evidence="2 3" key="2">
    <citation type="submission" date="2024-07" db="EMBL/GenBank/DDBJ databases">
        <authorList>
            <person name="Akdeniz Z."/>
        </authorList>
    </citation>
    <scope>NUCLEOTIDE SEQUENCE [LARGE SCALE GENOMIC DNA]</scope>
</reference>
<protein>
    <submittedName>
        <fullName evidence="2">Hypothetical_protein</fullName>
    </submittedName>
</protein>
<comment type="caution">
    <text evidence="1">The sequence shown here is derived from an EMBL/GenBank/DDBJ whole genome shotgun (WGS) entry which is preliminary data.</text>
</comment>